<evidence type="ECO:0000313" key="3">
    <source>
        <dbReference type="EMBL" id="MBB4108473.1"/>
    </source>
</evidence>
<comment type="caution">
    <text evidence="3">The sequence shown here is derived from an EMBL/GenBank/DDBJ whole genome shotgun (WGS) entry which is preliminary data.</text>
</comment>
<dbReference type="SUPFAM" id="SSF52206">
    <property type="entry name" value="Hypothetical protein MTH538"/>
    <property type="match status" value="1"/>
</dbReference>
<dbReference type="InterPro" id="IPR015032">
    <property type="entry name" value="ThsB__TIR-like_domain"/>
</dbReference>
<dbReference type="EMBL" id="JACIEF010000002">
    <property type="protein sequence ID" value="MBB4108473.1"/>
    <property type="molecule type" value="Genomic_DNA"/>
</dbReference>
<keyword evidence="5" id="KW-1185">Reference proteome</keyword>
<gene>
    <name evidence="2" type="ORF">GCM10007422_02060</name>
    <name evidence="3" type="ORF">GGQ60_002454</name>
</gene>
<name>A0A7W6P653_9SPHI</name>
<reference evidence="5" key="2">
    <citation type="journal article" date="2019" name="Int. J. Syst. Evol. Microbiol.">
        <title>The Global Catalogue of Microorganisms (GCM) 10K type strain sequencing project: providing services to taxonomists for standard genome sequencing and annotation.</title>
        <authorList>
            <consortium name="The Broad Institute Genomics Platform"/>
            <consortium name="The Broad Institute Genome Sequencing Center for Infectious Disease"/>
            <person name="Wu L."/>
            <person name="Ma J."/>
        </authorList>
    </citation>
    <scope>NUCLEOTIDE SEQUENCE [LARGE SCALE GENOMIC DNA]</scope>
    <source>
        <strain evidence="5">CGMCC 1.15287</strain>
    </source>
</reference>
<proteinExistence type="predicted"/>
<dbReference type="Proteomes" id="UP000642938">
    <property type="component" value="Unassembled WGS sequence"/>
</dbReference>
<dbReference type="InterPro" id="IPR036490">
    <property type="entry name" value="ThsB_TIR-like_sf"/>
</dbReference>
<reference evidence="2" key="1">
    <citation type="journal article" date="2014" name="Int. J. Syst. Evol. Microbiol.">
        <title>Complete genome of a new Firmicutes species belonging to the dominant human colonic microbiota ('Ruminococcus bicirculans') reveals two chromosomes and a selective capacity to utilize plant glucans.</title>
        <authorList>
            <consortium name="NISC Comparative Sequencing Program"/>
            <person name="Wegmann U."/>
            <person name="Louis P."/>
            <person name="Goesmann A."/>
            <person name="Henrissat B."/>
            <person name="Duncan S.H."/>
            <person name="Flint H.J."/>
        </authorList>
    </citation>
    <scope>NUCLEOTIDE SEQUENCE</scope>
    <source>
        <strain evidence="2">CGMCC 1.15287</strain>
    </source>
</reference>
<dbReference type="Gene3D" id="3.40.50.11200">
    <property type="match status" value="1"/>
</dbReference>
<evidence type="ECO:0000313" key="5">
    <source>
        <dbReference type="Proteomes" id="UP000642938"/>
    </source>
</evidence>
<dbReference type="Proteomes" id="UP000532273">
    <property type="component" value="Unassembled WGS sequence"/>
</dbReference>
<dbReference type="RefSeq" id="WP_183764125.1">
    <property type="nucleotide sequence ID" value="NZ_BMHZ01000001.1"/>
</dbReference>
<feature type="domain" description="Thoeris protein ThsB TIR-like" evidence="1">
    <location>
        <begin position="7"/>
        <end position="105"/>
    </location>
</feature>
<protein>
    <submittedName>
        <fullName evidence="2">Molecular chaperone Tir</fullName>
    </submittedName>
    <submittedName>
        <fullName evidence="3">Spore germination protein YaaH</fullName>
    </submittedName>
</protein>
<evidence type="ECO:0000259" key="1">
    <source>
        <dbReference type="Pfam" id="PF08937"/>
    </source>
</evidence>
<reference evidence="3 4" key="3">
    <citation type="submission" date="2020-08" db="EMBL/GenBank/DDBJ databases">
        <title>Genomic Encyclopedia of Type Strains, Phase IV (KMG-IV): sequencing the most valuable type-strain genomes for metagenomic binning, comparative biology and taxonomic classification.</title>
        <authorList>
            <person name="Goeker M."/>
        </authorList>
    </citation>
    <scope>NUCLEOTIDE SEQUENCE [LARGE SCALE GENOMIC DNA]</scope>
    <source>
        <strain evidence="3 4">DSM 100774</strain>
    </source>
</reference>
<organism evidence="3 4">
    <name type="scientific">Pedobacter zeae</name>
    <dbReference type="NCBI Taxonomy" id="1737356"/>
    <lineage>
        <taxon>Bacteria</taxon>
        <taxon>Pseudomonadati</taxon>
        <taxon>Bacteroidota</taxon>
        <taxon>Sphingobacteriia</taxon>
        <taxon>Sphingobacteriales</taxon>
        <taxon>Sphingobacteriaceae</taxon>
        <taxon>Pedobacter</taxon>
    </lineage>
</organism>
<dbReference type="EMBL" id="BMHZ01000001">
    <property type="protein sequence ID" value="GGG92567.1"/>
    <property type="molecule type" value="Genomic_DNA"/>
</dbReference>
<sequence>MSIGTCYVCFDGDNDIRYYRLMQAWHENENFDFTFKNAHDLAQARDTSSEETIKKSLRLRLNATDVFIVLVGQSTKHLYKFVRWEIEVAISMGIPIIAVNLDKSRSMNSALCPPILKNELVIHVPFGHKIINYAIKNWPSSYKSHVSKGNKEAYVYKNSVYEELGL</sequence>
<dbReference type="AlphaFoldDB" id="A0A7W6P653"/>
<dbReference type="Pfam" id="PF08937">
    <property type="entry name" value="ThsB_TIR"/>
    <property type="match status" value="1"/>
</dbReference>
<evidence type="ECO:0000313" key="4">
    <source>
        <dbReference type="Proteomes" id="UP000532273"/>
    </source>
</evidence>
<reference evidence="2" key="4">
    <citation type="submission" date="2024-05" db="EMBL/GenBank/DDBJ databases">
        <authorList>
            <person name="Sun Q."/>
            <person name="Zhou Y."/>
        </authorList>
    </citation>
    <scope>NUCLEOTIDE SEQUENCE</scope>
    <source>
        <strain evidence="2">CGMCC 1.15287</strain>
    </source>
</reference>
<accession>A0A7W6P653</accession>
<evidence type="ECO:0000313" key="2">
    <source>
        <dbReference type="EMBL" id="GGG92567.1"/>
    </source>
</evidence>